<reference evidence="2" key="1">
    <citation type="submission" date="2020-02" db="EMBL/GenBank/DDBJ databases">
        <authorList>
            <person name="Meier V. D."/>
        </authorList>
    </citation>
    <scope>NUCLEOTIDE SEQUENCE</scope>
    <source>
        <strain evidence="2">AVDCRST_MAG05</strain>
    </source>
</reference>
<organism evidence="2">
    <name type="scientific">uncultured Rubrobacteraceae bacterium</name>
    <dbReference type="NCBI Taxonomy" id="349277"/>
    <lineage>
        <taxon>Bacteria</taxon>
        <taxon>Bacillati</taxon>
        <taxon>Actinomycetota</taxon>
        <taxon>Rubrobacteria</taxon>
        <taxon>Rubrobacterales</taxon>
        <taxon>Rubrobacteraceae</taxon>
        <taxon>environmental samples</taxon>
    </lineage>
</organism>
<keyword evidence="1" id="KW-1133">Transmembrane helix</keyword>
<protein>
    <submittedName>
        <fullName evidence="2">Uncharacterized protein</fullName>
    </submittedName>
</protein>
<proteinExistence type="predicted"/>
<dbReference type="EMBL" id="CADCVM010000515">
    <property type="protein sequence ID" value="CAA9535171.1"/>
    <property type="molecule type" value="Genomic_DNA"/>
</dbReference>
<keyword evidence="1" id="KW-0472">Membrane</keyword>
<feature type="transmembrane region" description="Helical" evidence="1">
    <location>
        <begin position="60"/>
        <end position="81"/>
    </location>
</feature>
<dbReference type="AlphaFoldDB" id="A0A6J4TXV6"/>
<evidence type="ECO:0000256" key="1">
    <source>
        <dbReference type="SAM" id="Phobius"/>
    </source>
</evidence>
<sequence>MYTVRRPALITGDRLNGNKIEARQQIKWLAFAAAVASAWFLASGWVVVAVPPSHGMVEGGVVDGLLLASIPIAVGIAVLRYRLYNIDVIIKCTLVYAALSVSLALIYFGSVVGLQYVFRSLGDGESSLVVVASTLLIAALFNPLRHWVQGFVDRRFYRRKYDATKTLAPFNARLREGTELETLSGDVVGVVRETMQPVHV</sequence>
<feature type="transmembrane region" description="Helical" evidence="1">
    <location>
        <begin position="128"/>
        <end position="148"/>
    </location>
</feature>
<evidence type="ECO:0000313" key="2">
    <source>
        <dbReference type="EMBL" id="CAA9535171.1"/>
    </source>
</evidence>
<name>A0A6J4TXV6_9ACTN</name>
<keyword evidence="1" id="KW-0812">Transmembrane</keyword>
<feature type="transmembrane region" description="Helical" evidence="1">
    <location>
        <begin position="93"/>
        <end position="116"/>
    </location>
</feature>
<accession>A0A6J4TXV6</accession>
<feature type="transmembrane region" description="Helical" evidence="1">
    <location>
        <begin position="28"/>
        <end position="48"/>
    </location>
</feature>
<gene>
    <name evidence="2" type="ORF">AVDCRST_MAG05-4800</name>
</gene>